<evidence type="ECO:0000313" key="1">
    <source>
        <dbReference type="EMBL" id="MQM25402.1"/>
    </source>
</evidence>
<evidence type="ECO:0000313" key="2">
    <source>
        <dbReference type="Proteomes" id="UP000477750"/>
    </source>
</evidence>
<dbReference type="RefSeq" id="WP_153024552.1">
    <property type="nucleotide sequence ID" value="NZ_WIAO01000006.1"/>
</dbReference>
<reference evidence="1 2" key="1">
    <citation type="submission" date="2019-10" db="EMBL/GenBank/DDBJ databases">
        <title>Glycomyces albidus sp. nov., a novel actinomycete isolated from rhizosphere soil of wheat (Triticum aestivum L.).</title>
        <authorList>
            <person name="Qian L."/>
        </authorList>
    </citation>
    <scope>NUCLEOTIDE SEQUENCE [LARGE SCALE GENOMIC DNA]</scope>
    <source>
        <strain evidence="1 2">NEAU-7082</strain>
    </source>
</reference>
<keyword evidence="2" id="KW-1185">Reference proteome</keyword>
<protein>
    <submittedName>
        <fullName evidence="1">Uncharacterized protein</fullName>
    </submittedName>
</protein>
<sequence>MPDRLLKTARNVAACVDRVPRRLAEVERHSSVAVRMPAGRPVTVLAEAISAVPVLQLPRFADRVQRKL</sequence>
<dbReference type="AlphaFoldDB" id="A0A6L5G6Z0"/>
<name>A0A6L5G6Z0_9ACTN</name>
<dbReference type="Proteomes" id="UP000477750">
    <property type="component" value="Unassembled WGS sequence"/>
</dbReference>
<dbReference type="EMBL" id="WIAO01000006">
    <property type="protein sequence ID" value="MQM25402.1"/>
    <property type="molecule type" value="Genomic_DNA"/>
</dbReference>
<accession>A0A6L5G6Z0</accession>
<comment type="caution">
    <text evidence="1">The sequence shown here is derived from an EMBL/GenBank/DDBJ whole genome shotgun (WGS) entry which is preliminary data.</text>
</comment>
<organism evidence="1 2">
    <name type="scientific">Glycomyces albidus</name>
    <dbReference type="NCBI Taxonomy" id="2656774"/>
    <lineage>
        <taxon>Bacteria</taxon>
        <taxon>Bacillati</taxon>
        <taxon>Actinomycetota</taxon>
        <taxon>Actinomycetes</taxon>
        <taxon>Glycomycetales</taxon>
        <taxon>Glycomycetaceae</taxon>
        <taxon>Glycomyces</taxon>
    </lineage>
</organism>
<gene>
    <name evidence="1" type="ORF">GFD30_07430</name>
</gene>
<proteinExistence type="predicted"/>